<evidence type="ECO:0000259" key="13">
    <source>
        <dbReference type="PROSITE" id="PS50089"/>
    </source>
</evidence>
<comment type="subcellular location">
    <subcellularLocation>
        <location evidence="1">Membrane</location>
        <topology evidence="1">Single-pass membrane protein</topology>
    </subcellularLocation>
</comment>
<keyword evidence="9 12" id="KW-0472">Membrane</keyword>
<dbReference type="InterPro" id="IPR001841">
    <property type="entry name" value="Znf_RING"/>
</dbReference>
<feature type="compositionally biased region" description="Low complexity" evidence="11">
    <location>
        <begin position="266"/>
        <end position="292"/>
    </location>
</feature>
<protein>
    <recommendedName>
        <fullName evidence="13">RING-type domain-containing protein</fullName>
    </recommendedName>
</protein>
<dbReference type="GO" id="GO:0016020">
    <property type="term" value="C:membrane"/>
    <property type="evidence" value="ECO:0007669"/>
    <property type="project" value="UniProtKB-SubCell"/>
</dbReference>
<keyword evidence="7" id="KW-0862">Zinc</keyword>
<keyword evidence="5" id="KW-0479">Metal-binding</keyword>
<dbReference type="EMBL" id="JBICCN010000162">
    <property type="protein sequence ID" value="KAL3088253.1"/>
    <property type="molecule type" value="Genomic_DNA"/>
</dbReference>
<dbReference type="Pfam" id="PF13639">
    <property type="entry name" value="zf-RING_2"/>
    <property type="match status" value="1"/>
</dbReference>
<evidence type="ECO:0000256" key="5">
    <source>
        <dbReference type="ARBA" id="ARBA00022723"/>
    </source>
</evidence>
<evidence type="ECO:0000256" key="3">
    <source>
        <dbReference type="ARBA" id="ARBA00022679"/>
    </source>
</evidence>
<feature type="region of interest" description="Disordered" evidence="11">
    <location>
        <begin position="134"/>
        <end position="183"/>
    </location>
</feature>
<evidence type="ECO:0000313" key="14">
    <source>
        <dbReference type="EMBL" id="KAL3088253.1"/>
    </source>
</evidence>
<dbReference type="SUPFAM" id="SSF57850">
    <property type="entry name" value="RING/U-box"/>
    <property type="match status" value="1"/>
</dbReference>
<dbReference type="InterPro" id="IPR044600">
    <property type="entry name" value="ATL1/ATL16-like"/>
</dbReference>
<dbReference type="AlphaFoldDB" id="A0ABD2JCP7"/>
<evidence type="ECO:0000256" key="9">
    <source>
        <dbReference type="ARBA" id="ARBA00023136"/>
    </source>
</evidence>
<gene>
    <name evidence="15" type="ORF">niasHS_007652</name>
    <name evidence="14" type="ORF">niasHS_008774</name>
</gene>
<dbReference type="Gene3D" id="3.30.40.10">
    <property type="entry name" value="Zinc/RING finger domain, C3HC4 (zinc finger)"/>
    <property type="match status" value="1"/>
</dbReference>
<dbReference type="InterPro" id="IPR013083">
    <property type="entry name" value="Znf_RING/FYVE/PHD"/>
</dbReference>
<evidence type="ECO:0000256" key="12">
    <source>
        <dbReference type="SAM" id="Phobius"/>
    </source>
</evidence>
<keyword evidence="8 12" id="KW-1133">Transmembrane helix</keyword>
<evidence type="ECO:0000256" key="8">
    <source>
        <dbReference type="ARBA" id="ARBA00022989"/>
    </source>
</evidence>
<dbReference type="PANTHER" id="PTHR46913">
    <property type="entry name" value="RING-H2 FINGER PROTEIN ATL16"/>
    <property type="match status" value="1"/>
</dbReference>
<dbReference type="PANTHER" id="PTHR46913:SF1">
    <property type="entry name" value="RING-H2 FINGER PROTEIN ATL16"/>
    <property type="match status" value="1"/>
</dbReference>
<dbReference type="GO" id="GO:0008270">
    <property type="term" value="F:zinc ion binding"/>
    <property type="evidence" value="ECO:0007669"/>
    <property type="project" value="UniProtKB-KW"/>
</dbReference>
<feature type="region of interest" description="Disordered" evidence="11">
    <location>
        <begin position="256"/>
        <end position="292"/>
    </location>
</feature>
<feature type="transmembrane region" description="Helical" evidence="12">
    <location>
        <begin position="206"/>
        <end position="230"/>
    </location>
</feature>
<evidence type="ECO:0000313" key="16">
    <source>
        <dbReference type="Proteomes" id="UP001620645"/>
    </source>
</evidence>
<comment type="caution">
    <text evidence="14">The sequence shown here is derived from an EMBL/GenBank/DDBJ whole genome shotgun (WGS) entry which is preliminary data.</text>
</comment>
<accession>A0ABD2JCP7</accession>
<evidence type="ECO:0000256" key="11">
    <source>
        <dbReference type="SAM" id="MobiDB-lite"/>
    </source>
</evidence>
<proteinExistence type="predicted"/>
<feature type="domain" description="RING-type" evidence="13">
    <location>
        <begin position="326"/>
        <end position="368"/>
    </location>
</feature>
<dbReference type="PROSITE" id="PS50089">
    <property type="entry name" value="ZF_RING_2"/>
    <property type="match status" value="1"/>
</dbReference>
<dbReference type="Proteomes" id="UP001620645">
    <property type="component" value="Unassembled WGS sequence"/>
</dbReference>
<dbReference type="EMBL" id="JBICCN010000118">
    <property type="protein sequence ID" value="KAL3092443.1"/>
    <property type="molecule type" value="Genomic_DNA"/>
</dbReference>
<evidence type="ECO:0000256" key="2">
    <source>
        <dbReference type="ARBA" id="ARBA00004906"/>
    </source>
</evidence>
<comment type="pathway">
    <text evidence="2">Protein modification; protein ubiquitination.</text>
</comment>
<name>A0ABD2JCP7_HETSC</name>
<evidence type="ECO:0000256" key="7">
    <source>
        <dbReference type="ARBA" id="ARBA00022833"/>
    </source>
</evidence>
<evidence type="ECO:0000256" key="1">
    <source>
        <dbReference type="ARBA" id="ARBA00004167"/>
    </source>
</evidence>
<keyword evidence="4 12" id="KW-0812">Transmembrane</keyword>
<evidence type="ECO:0000256" key="6">
    <source>
        <dbReference type="ARBA" id="ARBA00022771"/>
    </source>
</evidence>
<sequence length="383" mass="44106">MFKNAVNGVQKFVCQLSQLDETLKGIFQVDFEKSYKIERIMEYAKKEDAQLHKLLQKLIAEFNKINRTNLLHPLGDEQQYDTVHCSVIESANYLEHRFGIHLAELWHNPTEFGEINSKIVPLINLARNYLIEDGQKQQQQKKKKRTEDSGKERKREDGRKDEQKRTVPTEEETNGTGTNGILDNWSNLAEHKYKRRRRRKKSDSSFADFFGPGFYAILALCLLTYLLSFIPRLINRNVQSLANPSQPLLRNFAEQQRNETRHTRRAAVATRTSMAASSSTTASSSMARRSSMMASSSTATLSSYEKRRITLFNTLSTRTLSESESCPICLSEFEANSEIKQLPSCNHNFHTTCMELWLLQKDKCPLCRAKIFKTENGTVKLNY</sequence>
<evidence type="ECO:0000256" key="4">
    <source>
        <dbReference type="ARBA" id="ARBA00022692"/>
    </source>
</evidence>
<feature type="compositionally biased region" description="Basic and acidic residues" evidence="11">
    <location>
        <begin position="145"/>
        <end position="168"/>
    </location>
</feature>
<keyword evidence="16" id="KW-1185">Reference proteome</keyword>
<dbReference type="GO" id="GO:0016740">
    <property type="term" value="F:transferase activity"/>
    <property type="evidence" value="ECO:0007669"/>
    <property type="project" value="UniProtKB-KW"/>
</dbReference>
<evidence type="ECO:0000313" key="15">
    <source>
        <dbReference type="EMBL" id="KAL3092443.1"/>
    </source>
</evidence>
<dbReference type="SMART" id="SM00184">
    <property type="entry name" value="RING"/>
    <property type="match status" value="1"/>
</dbReference>
<organism evidence="14 16">
    <name type="scientific">Heterodera schachtii</name>
    <name type="common">Sugarbeet cyst nematode worm</name>
    <name type="synonym">Tylenchus schachtii</name>
    <dbReference type="NCBI Taxonomy" id="97005"/>
    <lineage>
        <taxon>Eukaryota</taxon>
        <taxon>Metazoa</taxon>
        <taxon>Ecdysozoa</taxon>
        <taxon>Nematoda</taxon>
        <taxon>Chromadorea</taxon>
        <taxon>Rhabditida</taxon>
        <taxon>Tylenchina</taxon>
        <taxon>Tylenchomorpha</taxon>
        <taxon>Tylenchoidea</taxon>
        <taxon>Heteroderidae</taxon>
        <taxon>Heteroderinae</taxon>
        <taxon>Heterodera</taxon>
    </lineage>
</organism>
<reference evidence="14 16" key="1">
    <citation type="submission" date="2024-10" db="EMBL/GenBank/DDBJ databases">
        <authorList>
            <person name="Kim D."/>
        </authorList>
    </citation>
    <scope>NUCLEOTIDE SEQUENCE [LARGE SCALE GENOMIC DNA]</scope>
    <source>
        <strain evidence="14">Taebaek</strain>
    </source>
</reference>
<keyword evidence="6 10" id="KW-0863">Zinc-finger</keyword>
<evidence type="ECO:0000256" key="10">
    <source>
        <dbReference type="PROSITE-ProRule" id="PRU00175"/>
    </source>
</evidence>
<keyword evidence="3" id="KW-0808">Transferase</keyword>